<feature type="domain" description="Transposase IS4-like" evidence="1">
    <location>
        <begin position="2"/>
        <end position="55"/>
    </location>
</feature>
<keyword evidence="3" id="KW-1185">Reference proteome</keyword>
<organism evidence="2 3">
    <name type="scientific">Xiashengella succiniciproducens</name>
    <dbReference type="NCBI Taxonomy" id="2949635"/>
    <lineage>
        <taxon>Bacteria</taxon>
        <taxon>Pseudomonadati</taxon>
        <taxon>Bacteroidota</taxon>
        <taxon>Bacteroidia</taxon>
        <taxon>Marinilabiliales</taxon>
        <taxon>Marinilabiliaceae</taxon>
        <taxon>Xiashengella</taxon>
    </lineage>
</organism>
<dbReference type="GO" id="GO:0004803">
    <property type="term" value="F:transposase activity"/>
    <property type="evidence" value="ECO:0007669"/>
    <property type="project" value="InterPro"/>
</dbReference>
<evidence type="ECO:0000259" key="1">
    <source>
        <dbReference type="Pfam" id="PF01609"/>
    </source>
</evidence>
<protein>
    <submittedName>
        <fullName evidence="2">Transposase</fullName>
    </submittedName>
</protein>
<dbReference type="InterPro" id="IPR002559">
    <property type="entry name" value="Transposase_11"/>
</dbReference>
<reference evidence="2" key="2">
    <citation type="submission" date="2022-06" db="EMBL/GenBank/DDBJ databases">
        <title>Xiashengella guii gen. nov. sp. nov., a bacterium isolated form anaerobic digestion tank.</title>
        <authorList>
            <person name="Huang H."/>
        </authorList>
    </citation>
    <scope>NUCLEOTIDE SEQUENCE</scope>
    <source>
        <strain evidence="2">Ai-910</strain>
    </source>
</reference>
<sequence length="112" mass="13535">MHISALQVADLYKNRWQVELFFKWLKQHLKVKKFWGTTENAVRIQIYAAMCTYCLVAIVQKDMQLDRSTYEVLQILSISLTDKTHLRDLFERTKFQNDKERFRLSEPNLFNF</sequence>
<dbReference type="GO" id="GO:0003677">
    <property type="term" value="F:DNA binding"/>
    <property type="evidence" value="ECO:0007669"/>
    <property type="project" value="InterPro"/>
</dbReference>
<dbReference type="SUPFAM" id="SSF53098">
    <property type="entry name" value="Ribonuclease H-like"/>
    <property type="match status" value="1"/>
</dbReference>
<dbReference type="AlphaFoldDB" id="A0A9J6ZP17"/>
<dbReference type="Pfam" id="PF01609">
    <property type="entry name" value="DDE_Tnp_1"/>
    <property type="match status" value="1"/>
</dbReference>
<dbReference type="PANTHER" id="PTHR33258:SF1">
    <property type="entry name" value="TRANSPOSASE INSL FOR INSERTION SEQUENCE ELEMENT IS186A-RELATED"/>
    <property type="match status" value="1"/>
</dbReference>
<dbReference type="InterPro" id="IPR012337">
    <property type="entry name" value="RNaseH-like_sf"/>
</dbReference>
<evidence type="ECO:0000313" key="2">
    <source>
        <dbReference type="EMBL" id="URW79417.1"/>
    </source>
</evidence>
<dbReference type="PANTHER" id="PTHR33258">
    <property type="entry name" value="TRANSPOSASE INSL FOR INSERTION SEQUENCE ELEMENT IS186A-RELATED"/>
    <property type="match status" value="1"/>
</dbReference>
<dbReference type="EMBL" id="CP098400">
    <property type="protein sequence ID" value="URW79417.1"/>
    <property type="molecule type" value="Genomic_DNA"/>
</dbReference>
<name>A0A9J6ZP17_9BACT</name>
<evidence type="ECO:0000313" key="3">
    <source>
        <dbReference type="Proteomes" id="UP001056426"/>
    </source>
</evidence>
<dbReference type="GO" id="GO:0006313">
    <property type="term" value="P:DNA transposition"/>
    <property type="evidence" value="ECO:0007669"/>
    <property type="project" value="InterPro"/>
</dbReference>
<proteinExistence type="predicted"/>
<dbReference type="Proteomes" id="UP001056426">
    <property type="component" value="Chromosome"/>
</dbReference>
<dbReference type="Gene3D" id="3.90.350.10">
    <property type="entry name" value="Transposase Inhibitor Protein From Tn5, Chain A, domain 1"/>
    <property type="match status" value="1"/>
</dbReference>
<dbReference type="RefSeq" id="WP_250723287.1">
    <property type="nucleotide sequence ID" value="NZ_CP098400.1"/>
</dbReference>
<dbReference type="KEGG" id="alkq:M9189_11180"/>
<accession>A0A9J6ZP17</accession>
<reference evidence="2" key="1">
    <citation type="submission" date="2022-05" db="EMBL/GenBank/DDBJ databases">
        <authorList>
            <person name="Sun X."/>
        </authorList>
    </citation>
    <scope>NUCLEOTIDE SEQUENCE</scope>
    <source>
        <strain evidence="2">Ai-910</strain>
    </source>
</reference>
<gene>
    <name evidence="2" type="ORF">M9189_11180</name>
</gene>